<dbReference type="InterPro" id="IPR025714">
    <property type="entry name" value="Methyltranfer_dom"/>
</dbReference>
<evidence type="ECO:0000256" key="3">
    <source>
        <dbReference type="ARBA" id="ARBA00022691"/>
    </source>
</evidence>
<dbReference type="Gene3D" id="3.40.50.150">
    <property type="entry name" value="Vaccinia Virus protein VP39"/>
    <property type="match status" value="1"/>
</dbReference>
<dbReference type="PANTHER" id="PTHR43464">
    <property type="entry name" value="METHYLTRANSFERASE"/>
    <property type="match status" value="1"/>
</dbReference>
<dbReference type="InterPro" id="IPR029063">
    <property type="entry name" value="SAM-dependent_MTases_sf"/>
</dbReference>
<dbReference type="AlphaFoldDB" id="A0A1F6EWS4"/>
<proteinExistence type="predicted"/>
<feature type="domain" description="Methyltransferase" evidence="4">
    <location>
        <begin position="46"/>
        <end position="171"/>
    </location>
</feature>
<dbReference type="GO" id="GO:0008168">
    <property type="term" value="F:methyltransferase activity"/>
    <property type="evidence" value="ECO:0007669"/>
    <property type="project" value="UniProtKB-KW"/>
</dbReference>
<organism evidence="5 6">
    <name type="scientific">Candidatus Kaiserbacteria bacterium RIFCSPLOWO2_01_FULL_52_12b</name>
    <dbReference type="NCBI Taxonomy" id="1798509"/>
    <lineage>
        <taxon>Bacteria</taxon>
        <taxon>Candidatus Kaiseribacteriota</taxon>
    </lineage>
</organism>
<dbReference type="CDD" id="cd02440">
    <property type="entry name" value="AdoMet_MTases"/>
    <property type="match status" value="1"/>
</dbReference>
<protein>
    <recommendedName>
        <fullName evidence="4">Methyltransferase domain-containing protein</fullName>
    </recommendedName>
</protein>
<accession>A0A1F6EWS4</accession>
<dbReference type="SUPFAM" id="SSF53335">
    <property type="entry name" value="S-adenosyl-L-methionine-dependent methyltransferases"/>
    <property type="match status" value="1"/>
</dbReference>
<evidence type="ECO:0000256" key="2">
    <source>
        <dbReference type="ARBA" id="ARBA00022679"/>
    </source>
</evidence>
<reference evidence="5 6" key="1">
    <citation type="journal article" date="2016" name="Nat. Commun.">
        <title>Thousands of microbial genomes shed light on interconnected biogeochemical processes in an aquifer system.</title>
        <authorList>
            <person name="Anantharaman K."/>
            <person name="Brown C.T."/>
            <person name="Hug L.A."/>
            <person name="Sharon I."/>
            <person name="Castelle C.J."/>
            <person name="Probst A.J."/>
            <person name="Thomas B.C."/>
            <person name="Singh A."/>
            <person name="Wilkins M.J."/>
            <person name="Karaoz U."/>
            <person name="Brodie E.L."/>
            <person name="Williams K.H."/>
            <person name="Hubbard S.S."/>
            <person name="Banfield J.F."/>
        </authorList>
    </citation>
    <scope>NUCLEOTIDE SEQUENCE [LARGE SCALE GENOMIC DNA]</scope>
</reference>
<evidence type="ECO:0000256" key="1">
    <source>
        <dbReference type="ARBA" id="ARBA00022603"/>
    </source>
</evidence>
<dbReference type="Proteomes" id="UP000178811">
    <property type="component" value="Unassembled WGS sequence"/>
</dbReference>
<evidence type="ECO:0000259" key="4">
    <source>
        <dbReference type="Pfam" id="PF13847"/>
    </source>
</evidence>
<keyword evidence="3" id="KW-0949">S-adenosyl-L-methionine</keyword>
<dbReference type="PANTHER" id="PTHR43464:SF19">
    <property type="entry name" value="UBIQUINONE BIOSYNTHESIS O-METHYLTRANSFERASE, MITOCHONDRIAL"/>
    <property type="match status" value="1"/>
</dbReference>
<keyword evidence="2" id="KW-0808">Transferase</keyword>
<gene>
    <name evidence="5" type="ORF">A3A36_02830</name>
</gene>
<keyword evidence="1" id="KW-0489">Methyltransferase</keyword>
<name>A0A1F6EWS4_9BACT</name>
<evidence type="ECO:0000313" key="6">
    <source>
        <dbReference type="Proteomes" id="UP000178811"/>
    </source>
</evidence>
<evidence type="ECO:0000313" key="5">
    <source>
        <dbReference type="EMBL" id="OGG78077.1"/>
    </source>
</evidence>
<dbReference type="GO" id="GO:0032259">
    <property type="term" value="P:methylation"/>
    <property type="evidence" value="ECO:0007669"/>
    <property type="project" value="UniProtKB-KW"/>
</dbReference>
<dbReference type="EMBL" id="MFLW01000025">
    <property type="protein sequence ID" value="OGG78077.1"/>
    <property type="molecule type" value="Genomic_DNA"/>
</dbReference>
<dbReference type="Pfam" id="PF13847">
    <property type="entry name" value="Methyltransf_31"/>
    <property type="match status" value="1"/>
</dbReference>
<sequence>MNKAQRATQEYHKEFFKRARLFEEGTWIAESENNLLKLVKECFGDKKDVRILDLGCGVGRNAIPIAKIIGPNGGTVTCVDVLDIAIEKLKENSREHGVSNYIKSEVEEVEKFSIKESYYDLILSFSVLEHGVSNENSFFKVIRDIKNGTKKGGLNYLGITTNLEELDAKTLEKLPKDIVYDASFEEAKSDLKNMYKDWEIISSEKSFYKEEYVKNGRMIIWQSDFLTFVTRNSRN</sequence>
<comment type="caution">
    <text evidence="5">The sequence shown here is derived from an EMBL/GenBank/DDBJ whole genome shotgun (WGS) entry which is preliminary data.</text>
</comment>